<feature type="transmembrane region" description="Helical" evidence="7">
    <location>
        <begin position="93"/>
        <end position="112"/>
    </location>
</feature>
<accession>A0ABX0ABA7</accession>
<evidence type="ECO:0000256" key="3">
    <source>
        <dbReference type="ARBA" id="ARBA00022475"/>
    </source>
</evidence>
<dbReference type="InterPro" id="IPR006685">
    <property type="entry name" value="MscS_channel_2nd"/>
</dbReference>
<evidence type="ECO:0000256" key="7">
    <source>
        <dbReference type="RuleBase" id="RU369025"/>
    </source>
</evidence>
<evidence type="ECO:0000259" key="8">
    <source>
        <dbReference type="Pfam" id="PF00924"/>
    </source>
</evidence>
<dbReference type="Pfam" id="PF21088">
    <property type="entry name" value="MS_channel_1st"/>
    <property type="match status" value="1"/>
</dbReference>
<organism evidence="11 12">
    <name type="scientific">Pseudoxanthomonas gei</name>
    <dbReference type="NCBI Taxonomy" id="1383030"/>
    <lineage>
        <taxon>Bacteria</taxon>
        <taxon>Pseudomonadati</taxon>
        <taxon>Pseudomonadota</taxon>
        <taxon>Gammaproteobacteria</taxon>
        <taxon>Lysobacterales</taxon>
        <taxon>Lysobacteraceae</taxon>
        <taxon>Pseudoxanthomonas</taxon>
    </lineage>
</organism>
<comment type="caution">
    <text evidence="11">The sequence shown here is derived from an EMBL/GenBank/DDBJ whole genome shotgun (WGS) entry which is preliminary data.</text>
</comment>
<dbReference type="InterPro" id="IPR008910">
    <property type="entry name" value="MSC_TM_helix"/>
</dbReference>
<comment type="similarity">
    <text evidence="2 7">Belongs to the MscS (TC 1.A.23) family.</text>
</comment>
<evidence type="ECO:0000256" key="1">
    <source>
        <dbReference type="ARBA" id="ARBA00004651"/>
    </source>
</evidence>
<dbReference type="PROSITE" id="PS01246">
    <property type="entry name" value="UPF0003"/>
    <property type="match status" value="1"/>
</dbReference>
<evidence type="ECO:0000313" key="11">
    <source>
        <dbReference type="EMBL" id="NDK37455.1"/>
    </source>
</evidence>
<name>A0ABX0ABA7_9GAMM</name>
<dbReference type="SUPFAM" id="SSF50182">
    <property type="entry name" value="Sm-like ribonucleoproteins"/>
    <property type="match status" value="1"/>
</dbReference>
<keyword evidence="3" id="KW-1003">Cell membrane</keyword>
<dbReference type="SUPFAM" id="SSF82861">
    <property type="entry name" value="Mechanosensitive channel protein MscS (YggB), transmembrane region"/>
    <property type="match status" value="1"/>
</dbReference>
<dbReference type="PANTHER" id="PTHR30221">
    <property type="entry name" value="SMALL-CONDUCTANCE MECHANOSENSITIVE CHANNEL"/>
    <property type="match status" value="1"/>
</dbReference>
<dbReference type="InterPro" id="IPR023408">
    <property type="entry name" value="MscS_beta-dom_sf"/>
</dbReference>
<evidence type="ECO:0000256" key="4">
    <source>
        <dbReference type="ARBA" id="ARBA00022692"/>
    </source>
</evidence>
<dbReference type="Gene3D" id="1.10.287.1260">
    <property type="match status" value="1"/>
</dbReference>
<feature type="domain" description="Mechanosensitive ion channel MscS C-terminal" evidence="9">
    <location>
        <begin position="189"/>
        <end position="258"/>
    </location>
</feature>
<evidence type="ECO:0000259" key="10">
    <source>
        <dbReference type="Pfam" id="PF21088"/>
    </source>
</evidence>
<evidence type="ECO:0000256" key="6">
    <source>
        <dbReference type="ARBA" id="ARBA00023136"/>
    </source>
</evidence>
<dbReference type="InterPro" id="IPR006686">
    <property type="entry name" value="MscS_channel_CS"/>
</dbReference>
<evidence type="ECO:0000313" key="12">
    <source>
        <dbReference type="Proteomes" id="UP001429354"/>
    </source>
</evidence>
<dbReference type="InterPro" id="IPR011066">
    <property type="entry name" value="MscS_channel_C_sf"/>
</dbReference>
<dbReference type="InterPro" id="IPR010920">
    <property type="entry name" value="LSM_dom_sf"/>
</dbReference>
<dbReference type="Pfam" id="PF00924">
    <property type="entry name" value="MS_channel_2nd"/>
    <property type="match status" value="1"/>
</dbReference>
<proteinExistence type="inferred from homology"/>
<keyword evidence="4 7" id="KW-0812">Transmembrane</keyword>
<keyword evidence="5 7" id="KW-1133">Transmembrane helix</keyword>
<dbReference type="EMBL" id="QOVG01000001">
    <property type="protein sequence ID" value="NDK37455.1"/>
    <property type="molecule type" value="Genomic_DNA"/>
</dbReference>
<dbReference type="Gene3D" id="2.30.30.60">
    <property type="match status" value="1"/>
</dbReference>
<comment type="subunit">
    <text evidence="7">Homoheptamer.</text>
</comment>
<dbReference type="SUPFAM" id="SSF82689">
    <property type="entry name" value="Mechanosensitive channel protein MscS (YggB), C-terminal domain"/>
    <property type="match status" value="1"/>
</dbReference>
<comment type="subcellular location">
    <subcellularLocation>
        <location evidence="7">Cell inner membrane</location>
        <topology evidence="7">Multi-pass membrane protein</topology>
    </subcellularLocation>
    <subcellularLocation>
        <location evidence="1">Cell membrane</location>
        <topology evidence="1">Multi-pass membrane protein</topology>
    </subcellularLocation>
</comment>
<feature type="transmembrane region" description="Helical" evidence="7">
    <location>
        <begin position="69"/>
        <end position="87"/>
    </location>
</feature>
<gene>
    <name evidence="11" type="ORF">DT603_01165</name>
</gene>
<keyword evidence="12" id="KW-1185">Reference proteome</keyword>
<dbReference type="Proteomes" id="UP001429354">
    <property type="component" value="Unassembled WGS sequence"/>
</dbReference>
<dbReference type="PANTHER" id="PTHR30221:SF1">
    <property type="entry name" value="SMALL-CONDUCTANCE MECHANOSENSITIVE CHANNEL"/>
    <property type="match status" value="1"/>
</dbReference>
<feature type="transmembrane region" description="Helical" evidence="7">
    <location>
        <begin position="32"/>
        <end position="49"/>
    </location>
</feature>
<evidence type="ECO:0000259" key="9">
    <source>
        <dbReference type="Pfam" id="PF21082"/>
    </source>
</evidence>
<keyword evidence="7" id="KW-0813">Transport</keyword>
<dbReference type="Gene3D" id="3.30.70.100">
    <property type="match status" value="1"/>
</dbReference>
<protein>
    <recommendedName>
        <fullName evidence="7">Small-conductance mechanosensitive channel</fullName>
    </recommendedName>
</protein>
<comment type="caution">
    <text evidence="7">Lacks conserved residue(s) required for the propagation of feature annotation.</text>
</comment>
<dbReference type="InterPro" id="IPR049142">
    <property type="entry name" value="MS_channel_1st"/>
</dbReference>
<feature type="domain" description="Mechanosensitive ion channel MscS" evidence="8">
    <location>
        <begin position="114"/>
        <end position="180"/>
    </location>
</feature>
<reference evidence="11 12" key="1">
    <citation type="submission" date="2018-07" db="EMBL/GenBank/DDBJ databases">
        <title>Whole genome Sequencing of Pseudoxanthomonas gei KCTC 32298 (T).</title>
        <authorList>
            <person name="Kumar S."/>
            <person name="Bansal K."/>
            <person name="Kaur A."/>
            <person name="Patil P."/>
            <person name="Sharma S."/>
            <person name="Patil P.B."/>
        </authorList>
    </citation>
    <scope>NUCLEOTIDE SEQUENCE [LARGE SCALE GENOMIC DNA]</scope>
    <source>
        <strain evidence="11 12">KCTC 32298</strain>
    </source>
</reference>
<dbReference type="InterPro" id="IPR045275">
    <property type="entry name" value="MscS_archaea/bacteria_type"/>
</dbReference>
<sequence>MLQDIAKAAVPAASGHLIDLSRIEWELVLKDWAVALIIALVGYWLARWISRVIERALTRARVESTLAGFLRNVSYAVMMVIVFIAALQKIGVPTTSVLAVVGAAGLAVGLALKDSLSNIASGVMLIMLRPFRDGDNVHIAGHEGTVEEIRIFQTRMRTADNRLVILPNSMITTAPIINFTAKPQRRIDVPLTVRFQDDPGKAREILLGIADANPLVLKAPAPTVEISRLGDVGIDMTLMAWSKTKDLTEARSQLTEAVRGRILDSGMSLTAGKRDLHVYHHNADGTPLSELAAKSIADDSDVAVAAAGKQATP</sequence>
<comment type="function">
    <text evidence="7">Mechanosensitive channel that participates in the regulation of osmotic pressure changes within the cell, opening in response to stretch forces in the membrane lipid bilayer, without the need for other proteins. Contributes to normal resistance to hypoosmotic shock. Forms an ion channel of 1.0 nanosiemens conductance with a slight preference for anions.</text>
</comment>
<feature type="domain" description="Mechanosensitive ion channel transmembrane helices 2/3" evidence="10">
    <location>
        <begin position="74"/>
        <end position="113"/>
    </location>
</feature>
<keyword evidence="7" id="KW-0407">Ion channel</keyword>
<evidence type="ECO:0000256" key="5">
    <source>
        <dbReference type="ARBA" id="ARBA00022989"/>
    </source>
</evidence>
<keyword evidence="7" id="KW-0997">Cell inner membrane</keyword>
<keyword evidence="6 7" id="KW-0472">Membrane</keyword>
<evidence type="ECO:0000256" key="2">
    <source>
        <dbReference type="ARBA" id="ARBA00008017"/>
    </source>
</evidence>
<dbReference type="InterPro" id="IPR049278">
    <property type="entry name" value="MS_channel_C"/>
</dbReference>
<dbReference type="Pfam" id="PF21082">
    <property type="entry name" value="MS_channel_3rd"/>
    <property type="match status" value="1"/>
</dbReference>
<keyword evidence="7" id="KW-0406">Ion transport</keyword>
<dbReference type="Pfam" id="PF05552">
    <property type="entry name" value="MS_channel_1st_1"/>
    <property type="match status" value="1"/>
</dbReference>
<dbReference type="InterPro" id="IPR011014">
    <property type="entry name" value="MscS_channel_TM-2"/>
</dbReference>